<evidence type="ECO:0008006" key="4">
    <source>
        <dbReference type="Google" id="ProtNLM"/>
    </source>
</evidence>
<feature type="region of interest" description="Disordered" evidence="1">
    <location>
        <begin position="115"/>
        <end position="151"/>
    </location>
</feature>
<evidence type="ECO:0000313" key="2">
    <source>
        <dbReference type="EMBL" id="GAA2151789.1"/>
    </source>
</evidence>
<comment type="caution">
    <text evidence="2">The sequence shown here is derived from an EMBL/GenBank/DDBJ whole genome shotgun (WGS) entry which is preliminary data.</text>
</comment>
<sequence>MKRAIVVVMVTAGAVAGVVRRLRSRSASHGAESGRWLVATVNRPPGEFDRGGVPDPLARLGDHVEIRTAEAPGGKGTELAARLREANGTGTLARLTGRDPRQQVRQALREAKSLAETGEVMRPDAPPTTRPTVGGRLMGLATRRAGGEGRL</sequence>
<keyword evidence="3" id="KW-1185">Reference proteome</keyword>
<accession>A0ABN3A121</accession>
<gene>
    <name evidence="2" type="ORF">GCM10009727_57030</name>
</gene>
<dbReference type="RefSeq" id="WP_344273661.1">
    <property type="nucleotide sequence ID" value="NZ_BAAAMR010000058.1"/>
</dbReference>
<dbReference type="EMBL" id="BAAAMR010000058">
    <property type="protein sequence ID" value="GAA2151789.1"/>
    <property type="molecule type" value="Genomic_DNA"/>
</dbReference>
<dbReference type="Proteomes" id="UP001501020">
    <property type="component" value="Unassembled WGS sequence"/>
</dbReference>
<proteinExistence type="predicted"/>
<protein>
    <recommendedName>
        <fullName evidence="4">Integral membrane protein</fullName>
    </recommendedName>
</protein>
<organism evidence="2 3">
    <name type="scientific">Actinomadura napierensis</name>
    <dbReference type="NCBI Taxonomy" id="267854"/>
    <lineage>
        <taxon>Bacteria</taxon>
        <taxon>Bacillati</taxon>
        <taxon>Actinomycetota</taxon>
        <taxon>Actinomycetes</taxon>
        <taxon>Streptosporangiales</taxon>
        <taxon>Thermomonosporaceae</taxon>
        <taxon>Actinomadura</taxon>
    </lineage>
</organism>
<reference evidence="2 3" key="1">
    <citation type="journal article" date="2019" name="Int. J. Syst. Evol. Microbiol.">
        <title>The Global Catalogue of Microorganisms (GCM) 10K type strain sequencing project: providing services to taxonomists for standard genome sequencing and annotation.</title>
        <authorList>
            <consortium name="The Broad Institute Genomics Platform"/>
            <consortium name="The Broad Institute Genome Sequencing Center for Infectious Disease"/>
            <person name="Wu L."/>
            <person name="Ma J."/>
        </authorList>
    </citation>
    <scope>NUCLEOTIDE SEQUENCE [LARGE SCALE GENOMIC DNA]</scope>
    <source>
        <strain evidence="2 3">JCM 13850</strain>
    </source>
</reference>
<evidence type="ECO:0000256" key="1">
    <source>
        <dbReference type="SAM" id="MobiDB-lite"/>
    </source>
</evidence>
<evidence type="ECO:0000313" key="3">
    <source>
        <dbReference type="Proteomes" id="UP001501020"/>
    </source>
</evidence>
<dbReference type="Gene3D" id="3.30.530.20">
    <property type="match status" value="1"/>
</dbReference>
<name>A0ABN3A121_9ACTN</name>
<dbReference type="InterPro" id="IPR023393">
    <property type="entry name" value="START-like_dom_sf"/>
</dbReference>